<organism evidence="1 2">
    <name type="scientific">Candidatus Abzuiibacterium crystallinum</name>
    <dbReference type="NCBI Taxonomy" id="1974748"/>
    <lineage>
        <taxon>Bacteria</taxon>
        <taxon>Pseudomonadati</taxon>
        <taxon>Candidatus Omnitrophota</taxon>
        <taxon>Candidatus Abzuiibacterium</taxon>
    </lineage>
</organism>
<dbReference type="EMBL" id="PCVY01000003">
    <property type="protein sequence ID" value="PIQ87529.1"/>
    <property type="molecule type" value="Genomic_DNA"/>
</dbReference>
<reference evidence="1 2" key="1">
    <citation type="submission" date="2017-09" db="EMBL/GenBank/DDBJ databases">
        <title>Depth-based differentiation of microbial function through sediment-hosted aquifers and enrichment of novel symbionts in the deep terrestrial subsurface.</title>
        <authorList>
            <person name="Probst A.J."/>
            <person name="Ladd B."/>
            <person name="Jarett J.K."/>
            <person name="Geller-Mcgrath D.E."/>
            <person name="Sieber C.M."/>
            <person name="Emerson J.B."/>
            <person name="Anantharaman K."/>
            <person name="Thomas B.C."/>
            <person name="Malmstrom R."/>
            <person name="Stieglmeier M."/>
            <person name="Klingl A."/>
            <person name="Woyke T."/>
            <person name="Ryan C.M."/>
            <person name="Banfield J.F."/>
        </authorList>
    </citation>
    <scope>NUCLEOTIDE SEQUENCE [LARGE SCALE GENOMIC DNA]</scope>
    <source>
        <strain evidence="1">CG11_big_fil_rev_8_21_14_0_20_45_26</strain>
    </source>
</reference>
<gene>
    <name evidence="1" type="ORF">COV74_00210</name>
</gene>
<protein>
    <submittedName>
        <fullName evidence="1">Uncharacterized protein</fullName>
    </submittedName>
</protein>
<evidence type="ECO:0000313" key="2">
    <source>
        <dbReference type="Proteomes" id="UP000230859"/>
    </source>
</evidence>
<dbReference type="Proteomes" id="UP000230859">
    <property type="component" value="Unassembled WGS sequence"/>
</dbReference>
<evidence type="ECO:0000313" key="1">
    <source>
        <dbReference type="EMBL" id="PIQ87529.1"/>
    </source>
</evidence>
<name>A0A2H0LSY1_9BACT</name>
<accession>A0A2H0LSY1</accession>
<proteinExistence type="predicted"/>
<sequence>MGFVLFLALATLSVLNQGVEFIQTSLASEQQALSKPVSRPLIRNQAAWQPVAYQLSKKRPESRRDGARTVIRESTDFLNSVRHLSRALIRLGQ</sequence>
<dbReference type="AlphaFoldDB" id="A0A2H0LSY1"/>
<comment type="caution">
    <text evidence="1">The sequence shown here is derived from an EMBL/GenBank/DDBJ whole genome shotgun (WGS) entry which is preliminary data.</text>
</comment>